<keyword evidence="2" id="KW-0472">Membrane</keyword>
<keyword evidence="5" id="KW-1185">Reference proteome</keyword>
<dbReference type="Pfam" id="PF04024">
    <property type="entry name" value="PspC"/>
    <property type="match status" value="1"/>
</dbReference>
<feature type="region of interest" description="Disordered" evidence="1">
    <location>
        <begin position="300"/>
        <end position="338"/>
    </location>
</feature>
<feature type="compositionally biased region" description="Pro residues" evidence="1">
    <location>
        <begin position="309"/>
        <end position="319"/>
    </location>
</feature>
<sequence length="547" mass="55301">MNPHTPNHDEDHEPAGRTAGQSAAKPADHAADQSAAQPADHAADQSTDTAGSSTADHRPAADTSATLPLDFPAGPTGPGMLPPPPPSSGSGPTPPPYYGPPAPPAASQPQNFFDWIRSQGIHRGRERWVGGVASGIAGRFGVDPLIVRGILIVLTVFAGVGVLLYGVAWALLPEPDGRIHVQEAAAGRWSSGMTGALITTVIGFPSLGTGVWGWDRYGFGPFIWTVLWVGGLIYLVYFLTQRNKPRIGATPMSSTPQPAGPAGPAYPATASTASSTPSAASAPFAATGYGASETLPHYGGSTVPGPAWGAPPPSGPGFPPGGGYQPGPGGGPVPPAKARNFGPGAPAVAVTAGLALLVGGGLKALDVANVIDLGTSSNAIVWASAAAVLGLGILIAGLRGRTSGILGFFAVVALIAGGISSVIPNGDRFRPQNADWSPVSIEQALGGFDTTAGNGTVDLTRLALNPPLRTDLVVPIDATASNLTVVIPDTVPVEVRADMTMGNLNEGGQNHGGMTTQQSHYNTGKPGATLIVKINGTFSNVTIKEGN</sequence>
<proteinExistence type="predicted"/>
<feature type="transmembrane region" description="Helical" evidence="2">
    <location>
        <begin position="341"/>
        <end position="359"/>
    </location>
</feature>
<evidence type="ECO:0000313" key="4">
    <source>
        <dbReference type="EMBL" id="MDR7084377.1"/>
    </source>
</evidence>
<feature type="compositionally biased region" description="Low complexity" evidence="1">
    <location>
        <begin position="253"/>
        <end position="274"/>
    </location>
</feature>
<evidence type="ECO:0000313" key="5">
    <source>
        <dbReference type="Proteomes" id="UP001252243"/>
    </source>
</evidence>
<feature type="region of interest" description="Disordered" evidence="1">
    <location>
        <begin position="249"/>
        <end position="274"/>
    </location>
</feature>
<evidence type="ECO:0000259" key="3">
    <source>
        <dbReference type="Pfam" id="PF04024"/>
    </source>
</evidence>
<reference evidence="4 5" key="1">
    <citation type="submission" date="2023-07" db="EMBL/GenBank/DDBJ databases">
        <title>Sorghum-associated microbial communities from plants grown in Nebraska, USA.</title>
        <authorList>
            <person name="Schachtman D."/>
        </authorList>
    </citation>
    <scope>NUCLEOTIDE SEQUENCE [LARGE SCALE GENOMIC DNA]</scope>
    <source>
        <strain evidence="4 5">BE167</strain>
    </source>
</reference>
<dbReference type="EMBL" id="JAVDVQ010000022">
    <property type="protein sequence ID" value="MDR7084377.1"/>
    <property type="molecule type" value="Genomic_DNA"/>
</dbReference>
<dbReference type="InterPro" id="IPR007168">
    <property type="entry name" value="Phageshock_PspC_N"/>
</dbReference>
<dbReference type="PANTHER" id="PTHR48125">
    <property type="entry name" value="LP07818P1"/>
    <property type="match status" value="1"/>
</dbReference>
<feature type="compositionally biased region" description="Pro residues" evidence="1">
    <location>
        <begin position="80"/>
        <end position="106"/>
    </location>
</feature>
<feature type="domain" description="Phage shock protein PspC N-terminal" evidence="3">
    <location>
        <begin position="125"/>
        <end position="174"/>
    </location>
</feature>
<dbReference type="RefSeq" id="WP_310060684.1">
    <property type="nucleotide sequence ID" value="NZ_JAVDVQ010000022.1"/>
</dbReference>
<protein>
    <submittedName>
        <fullName evidence="4">Phage shock protein PspC (Stress-responsive transcriptional regulator)</fullName>
    </submittedName>
</protein>
<feature type="transmembrane region" description="Helical" evidence="2">
    <location>
        <begin position="379"/>
        <end position="398"/>
    </location>
</feature>
<keyword evidence="2" id="KW-0812">Transmembrane</keyword>
<name>A0ABU1UGR6_9MICC</name>
<comment type="caution">
    <text evidence="4">The sequence shown here is derived from an EMBL/GenBank/DDBJ whole genome shotgun (WGS) entry which is preliminary data.</text>
</comment>
<keyword evidence="2" id="KW-1133">Transmembrane helix</keyword>
<feature type="transmembrane region" description="Helical" evidence="2">
    <location>
        <begin position="219"/>
        <end position="239"/>
    </location>
</feature>
<feature type="compositionally biased region" description="Polar residues" evidence="1">
    <location>
        <begin position="44"/>
        <end position="54"/>
    </location>
</feature>
<dbReference type="PANTHER" id="PTHR48125:SF12">
    <property type="entry name" value="AT HOOK TRANSCRIPTION FACTOR FAMILY-RELATED"/>
    <property type="match status" value="1"/>
</dbReference>
<feature type="transmembrane region" description="Helical" evidence="2">
    <location>
        <begin position="405"/>
        <end position="423"/>
    </location>
</feature>
<feature type="transmembrane region" description="Helical" evidence="2">
    <location>
        <begin position="149"/>
        <end position="172"/>
    </location>
</feature>
<evidence type="ECO:0000256" key="1">
    <source>
        <dbReference type="SAM" id="MobiDB-lite"/>
    </source>
</evidence>
<gene>
    <name evidence="4" type="ORF">J2X01_003686</name>
</gene>
<feature type="transmembrane region" description="Helical" evidence="2">
    <location>
        <begin position="193"/>
        <end position="213"/>
    </location>
</feature>
<feature type="region of interest" description="Disordered" evidence="1">
    <location>
        <begin position="1"/>
        <end position="109"/>
    </location>
</feature>
<evidence type="ECO:0000256" key="2">
    <source>
        <dbReference type="SAM" id="Phobius"/>
    </source>
</evidence>
<accession>A0ABU1UGR6</accession>
<feature type="compositionally biased region" description="Basic and acidic residues" evidence="1">
    <location>
        <begin position="1"/>
        <end position="15"/>
    </location>
</feature>
<organism evidence="4 5">
    <name type="scientific">Arthrobacter ginsengisoli</name>
    <dbReference type="NCBI Taxonomy" id="1356565"/>
    <lineage>
        <taxon>Bacteria</taxon>
        <taxon>Bacillati</taxon>
        <taxon>Actinomycetota</taxon>
        <taxon>Actinomycetes</taxon>
        <taxon>Micrococcales</taxon>
        <taxon>Micrococcaceae</taxon>
        <taxon>Arthrobacter</taxon>
    </lineage>
</organism>
<dbReference type="Proteomes" id="UP001252243">
    <property type="component" value="Unassembled WGS sequence"/>
</dbReference>